<sequence length="130" mass="13350">MSSVKQAPKPPIIGSPLLAGVVFSMIWLAAGALLLSLMLHFSSMKEGNLGTYSMVVHSISALAGGLTSGRRSERKGWYNGGLLGLIYGVLVMIVSFLAANAAPSWNSALILGAALLAGALGGIIGVNLKR</sequence>
<name>A0A371PIJ5_9BACL</name>
<feature type="transmembrane region" description="Helical" evidence="1">
    <location>
        <begin position="108"/>
        <end position="128"/>
    </location>
</feature>
<keyword evidence="1" id="KW-0472">Membrane</keyword>
<gene>
    <name evidence="2" type="ORF">DX130_02435</name>
</gene>
<dbReference type="RefSeq" id="WP_116042548.1">
    <property type="nucleotide sequence ID" value="NZ_QUBQ01000001.1"/>
</dbReference>
<reference evidence="2 3" key="1">
    <citation type="submission" date="2018-08" db="EMBL/GenBank/DDBJ databases">
        <title>Paenibacillus sp. M4BSY-1, whole genome shotgun sequence.</title>
        <authorList>
            <person name="Tuo L."/>
        </authorList>
    </citation>
    <scope>NUCLEOTIDE SEQUENCE [LARGE SCALE GENOMIC DNA]</scope>
    <source>
        <strain evidence="2 3">M4BSY-1</strain>
    </source>
</reference>
<dbReference type="AlphaFoldDB" id="A0A371PIJ5"/>
<dbReference type="InterPro" id="IPR023804">
    <property type="entry name" value="DUF3792_TM"/>
</dbReference>
<comment type="caution">
    <text evidence="2">The sequence shown here is derived from an EMBL/GenBank/DDBJ whole genome shotgun (WGS) entry which is preliminary data.</text>
</comment>
<dbReference type="Proteomes" id="UP000261905">
    <property type="component" value="Unassembled WGS sequence"/>
</dbReference>
<dbReference type="Pfam" id="PF12670">
    <property type="entry name" value="DUF3792"/>
    <property type="match status" value="1"/>
</dbReference>
<feature type="transmembrane region" description="Helical" evidence="1">
    <location>
        <begin position="49"/>
        <end position="69"/>
    </location>
</feature>
<keyword evidence="1" id="KW-0812">Transmembrane</keyword>
<keyword evidence="3" id="KW-1185">Reference proteome</keyword>
<dbReference type="OrthoDB" id="2381657at2"/>
<feature type="transmembrane region" description="Helical" evidence="1">
    <location>
        <begin position="81"/>
        <end position="102"/>
    </location>
</feature>
<protein>
    <submittedName>
        <fullName evidence="2">TIGR04086 family membrane protein</fullName>
    </submittedName>
</protein>
<evidence type="ECO:0000256" key="1">
    <source>
        <dbReference type="SAM" id="Phobius"/>
    </source>
</evidence>
<evidence type="ECO:0000313" key="2">
    <source>
        <dbReference type="EMBL" id="REK75953.1"/>
    </source>
</evidence>
<feature type="transmembrane region" description="Helical" evidence="1">
    <location>
        <begin position="12"/>
        <end position="37"/>
    </location>
</feature>
<accession>A0A371PIJ5</accession>
<proteinExistence type="predicted"/>
<organism evidence="2 3">
    <name type="scientific">Paenibacillus paeoniae</name>
    <dbReference type="NCBI Taxonomy" id="2292705"/>
    <lineage>
        <taxon>Bacteria</taxon>
        <taxon>Bacillati</taxon>
        <taxon>Bacillota</taxon>
        <taxon>Bacilli</taxon>
        <taxon>Bacillales</taxon>
        <taxon>Paenibacillaceae</taxon>
        <taxon>Paenibacillus</taxon>
    </lineage>
</organism>
<dbReference type="EMBL" id="QUBQ01000001">
    <property type="protein sequence ID" value="REK75953.1"/>
    <property type="molecule type" value="Genomic_DNA"/>
</dbReference>
<evidence type="ECO:0000313" key="3">
    <source>
        <dbReference type="Proteomes" id="UP000261905"/>
    </source>
</evidence>
<dbReference type="NCBIfam" id="TIGR04086">
    <property type="entry name" value="TIGR04086_membr"/>
    <property type="match status" value="1"/>
</dbReference>
<keyword evidence="1" id="KW-1133">Transmembrane helix</keyword>